<accession>A0A2U8I945</accession>
<gene>
    <name evidence="4" type="ORF">CCS41_14860</name>
</gene>
<keyword evidence="4" id="KW-0614">Plasmid</keyword>
<keyword evidence="1" id="KW-0880">Kelch repeat</keyword>
<keyword evidence="2" id="KW-0677">Repeat</keyword>
<sequence>MNSHDVMLSWTAEGDKRLQEARASGSKLQLTHMALGNASTPLSITDLKQAREVRSVIYQAPLDGVTVDREKNSVIGELILPEDKKEEAIREIGIFELDTLVAVGYSSSPYRDVRQQSGERIQLVRLPLNTIPASAIETLSNVINFKESDTRYLHAAENLKDLTNKKTARSNFELGTAAVKNAGTNHSDLITTGEADNRYLKHSENLLATKADKADVSKHSQFFHLFVDDPDVLAYLLQPGLTSDQLEAWLASDNNEEKFTRLFTHSVAIQIIISNSAAFTMLVNSPRAIKAAVKSQAMLVAMVSAEPALAVVVNSQTVMNAVANSRAALDVIGMSTLACQAIEEGQYQVPMIADLGKKIDRKNMAIAVVGNKAIFLGGKTTSPSATIDIYDSQDNYSATIDIYDSQDNSWTTHTASEARYLAEVAVVGNKAIFFGGKTASPSATIDIYDSQDNNSATIDIYDSQDNSWTTHTASEARYLATVAVVGNKAIFFGGETTNIYDSQGNSWTTHKASEARYLATVAVVGNKAIFFGGKTGNDNYSATIDIYDSQGNSWTTHTASEARYLAGVAVVGNKAIFFGGYTTSFTATIDIYDSQDNSWTTHTASEAHYLVTVAVVGNKAIFLGGKTGNDNYDSATIDIYHAASGTWRAVSIIRLNSDYLCKIIEKNKAVFIGRDVTNDVKKYTYLDTDNNGLITRGAADDRYLNVSDNLNDLVSTATARSHLGLKTGAIKDVDTDDNGLITQGAADKRYLNKNSENLLFTQEDKADVSKHTQFFQLFFGDPDGLAYLLRPGLKSDQLEAWLANDNNGEKFTDVVASQTAMNAVAASQIAMNAVATSSTTREILRNSSTAMAEVGKNSMAIAKLTTGLAGLNPLDYADMAAVAASKTAMDAVAGSAIALNAIVKSELASKAIEVNLQSPRITVQSTLNAASGIFKKTNETIGSGGGSWESGANSATIYIPTSSNDNANGMHDNDYYVYSLLPGNRQLAFIPKHSGAVNVTSGLALRGVRVQGLNVGSSTSETGNVTFDVYTAV</sequence>
<dbReference type="KEGG" id="fsm:CCS41_14860"/>
<dbReference type="SUPFAM" id="SSF117281">
    <property type="entry name" value="Kelch motif"/>
    <property type="match status" value="1"/>
</dbReference>
<dbReference type="InterPro" id="IPR015915">
    <property type="entry name" value="Kelch-typ_b-propeller"/>
</dbReference>
<feature type="domain" description="Phage tail fibre protein N-terminal" evidence="3">
    <location>
        <begin position="7"/>
        <end position="137"/>
    </location>
</feature>
<reference evidence="4 5" key="1">
    <citation type="submission" date="2017-05" db="EMBL/GenBank/DDBJ databases">
        <title>Genome sequence of Candidatus Fukatsuia symbiotica and Candidatus Hamiltonella defensa from Acyrthosiphon pisum strain 5D.</title>
        <authorList>
            <person name="Patel V.A."/>
            <person name="Chevignon G."/>
            <person name="Russell J.A."/>
            <person name="Oliver K.M."/>
        </authorList>
    </citation>
    <scope>NUCLEOTIDE SEQUENCE [LARGE SCALE GENOMIC DNA]</scope>
    <source>
        <strain evidence="4 5">5D</strain>
        <plasmid evidence="4 5">p5D_Fsymbiotica-2</plasmid>
    </source>
</reference>
<evidence type="ECO:0000256" key="2">
    <source>
        <dbReference type="ARBA" id="ARBA00022737"/>
    </source>
</evidence>
<name>A0A2U8I945_9GAMM</name>
<evidence type="ECO:0000256" key="1">
    <source>
        <dbReference type="ARBA" id="ARBA00022441"/>
    </source>
</evidence>
<dbReference type="InterPro" id="IPR022225">
    <property type="entry name" value="Phage_tail_fibre_N"/>
</dbReference>
<organism evidence="4 5">
    <name type="scientific">Candidatus Fukatsuia symbiotica</name>
    <dbReference type="NCBI Taxonomy" id="1878942"/>
    <lineage>
        <taxon>Bacteria</taxon>
        <taxon>Pseudomonadati</taxon>
        <taxon>Pseudomonadota</taxon>
        <taxon>Gammaproteobacteria</taxon>
        <taxon>Enterobacterales</taxon>
        <taxon>Yersiniaceae</taxon>
        <taxon>Candidatus Fukatsuia</taxon>
    </lineage>
</organism>
<dbReference type="Pfam" id="PF12571">
    <property type="entry name" value="Phage_tail_fib"/>
    <property type="match status" value="1"/>
</dbReference>
<evidence type="ECO:0000259" key="3">
    <source>
        <dbReference type="Pfam" id="PF12571"/>
    </source>
</evidence>
<dbReference type="OrthoDB" id="9810174at2"/>
<dbReference type="Proteomes" id="UP000261875">
    <property type="component" value="Plasmid p5D_Fsymbiotica-2"/>
</dbReference>
<evidence type="ECO:0000313" key="5">
    <source>
        <dbReference type="Proteomes" id="UP000261875"/>
    </source>
</evidence>
<geneLocation type="plasmid" evidence="4 5">
    <name>p5D_Fsymbiotica-2</name>
</geneLocation>
<evidence type="ECO:0000313" key="4">
    <source>
        <dbReference type="EMBL" id="AWK15681.1"/>
    </source>
</evidence>
<dbReference type="PANTHER" id="PTHR24412">
    <property type="entry name" value="KELCH PROTEIN"/>
    <property type="match status" value="1"/>
</dbReference>
<keyword evidence="5" id="KW-1185">Reference proteome</keyword>
<dbReference type="AlphaFoldDB" id="A0A2U8I945"/>
<proteinExistence type="predicted"/>
<dbReference type="Gene3D" id="2.120.10.80">
    <property type="entry name" value="Kelch-type beta propeller"/>
    <property type="match status" value="2"/>
</dbReference>
<dbReference type="RefSeq" id="WP_119797974.1">
    <property type="nucleotide sequence ID" value="NZ_CP021661.1"/>
</dbReference>
<protein>
    <recommendedName>
        <fullName evidence="3">Phage tail fibre protein N-terminal domain-containing protein</fullName>
    </recommendedName>
</protein>
<dbReference type="EMBL" id="CP021661">
    <property type="protein sequence ID" value="AWK15681.1"/>
    <property type="molecule type" value="Genomic_DNA"/>
</dbReference>
<dbReference type="Pfam" id="PF24681">
    <property type="entry name" value="Kelch_KLHDC2_KLHL20_DRC7"/>
    <property type="match status" value="1"/>
</dbReference>
<dbReference type="PANTHER" id="PTHR24412:SF497">
    <property type="entry name" value="KELCH-LIKE PROTEIN 18"/>
    <property type="match status" value="1"/>
</dbReference>